<name>A0A1Y2BYF1_9FUNG</name>
<evidence type="ECO:0000256" key="5">
    <source>
        <dbReference type="SAM" id="MobiDB-lite"/>
    </source>
</evidence>
<protein>
    <submittedName>
        <fullName evidence="7">Zinc/iron permease</fullName>
    </submittedName>
</protein>
<evidence type="ECO:0000256" key="2">
    <source>
        <dbReference type="ARBA" id="ARBA00022692"/>
    </source>
</evidence>
<dbReference type="PANTHER" id="PTHR11040:SF205">
    <property type="entry name" value="ZINC TRANSPORTER ZUPT"/>
    <property type="match status" value="1"/>
</dbReference>
<feature type="region of interest" description="Disordered" evidence="5">
    <location>
        <begin position="199"/>
        <end position="227"/>
    </location>
</feature>
<feature type="transmembrane region" description="Helical" evidence="6">
    <location>
        <begin position="332"/>
        <end position="354"/>
    </location>
</feature>
<feature type="transmembrane region" description="Helical" evidence="6">
    <location>
        <begin position="297"/>
        <end position="320"/>
    </location>
</feature>
<keyword evidence="8" id="KW-1185">Reference proteome</keyword>
<dbReference type="EMBL" id="MCOG01000130">
    <property type="protein sequence ID" value="ORY39793.1"/>
    <property type="molecule type" value="Genomic_DNA"/>
</dbReference>
<sequence>MEKGSYELSLLLTGIAGLASVIGALLPIFVNITDIAYLIFALSFSSGVMTYISLVEMMSEGLENFKNTKINPLFAQCFFFFIGILLCAGLDYFLNKIDKDNTSSLEMDNFLKRIKDRDNDKNDTNDISNGQSSQDSKNQISENSQCQTSIDNLIKPINSNNDNVRKLQTIDKSKVTLINILDDENENFIYKIAQDQDISSHENIESDSDSDPDPDSDSDSASFQNNNQHSDLKNIGILTALVIALHNIPEGIATFTSSFSDVNMGVMLTFAIAIHNIPEGLCISFPIYYSTGSKFKAFLWGTLASLSEFASALIEYIILILFRIEITDFTPLVYGIIYAVIAGIMVYISVFELLPTAIHYDNKGNITKWGFLLGMLVMGISLIFLDLI</sequence>
<feature type="region of interest" description="Disordered" evidence="5">
    <location>
        <begin position="116"/>
        <end position="145"/>
    </location>
</feature>
<dbReference type="STRING" id="1754190.A0A1Y2BYF1"/>
<dbReference type="GO" id="GO:0016020">
    <property type="term" value="C:membrane"/>
    <property type="evidence" value="ECO:0007669"/>
    <property type="project" value="UniProtKB-SubCell"/>
</dbReference>
<evidence type="ECO:0000313" key="7">
    <source>
        <dbReference type="EMBL" id="ORY39793.1"/>
    </source>
</evidence>
<evidence type="ECO:0000256" key="6">
    <source>
        <dbReference type="SAM" id="Phobius"/>
    </source>
</evidence>
<evidence type="ECO:0000313" key="8">
    <source>
        <dbReference type="Proteomes" id="UP000193920"/>
    </source>
</evidence>
<feature type="compositionally biased region" description="Acidic residues" evidence="5">
    <location>
        <begin position="205"/>
        <end position="218"/>
    </location>
</feature>
<evidence type="ECO:0000256" key="4">
    <source>
        <dbReference type="ARBA" id="ARBA00023136"/>
    </source>
</evidence>
<dbReference type="PANTHER" id="PTHR11040">
    <property type="entry name" value="ZINC/IRON TRANSPORTER"/>
    <property type="match status" value="1"/>
</dbReference>
<dbReference type="GO" id="GO:0005385">
    <property type="term" value="F:zinc ion transmembrane transporter activity"/>
    <property type="evidence" value="ECO:0007669"/>
    <property type="project" value="TreeGrafter"/>
</dbReference>
<feature type="transmembrane region" description="Helical" evidence="6">
    <location>
        <begin position="73"/>
        <end position="94"/>
    </location>
</feature>
<dbReference type="AlphaFoldDB" id="A0A1Y2BYF1"/>
<evidence type="ECO:0000256" key="1">
    <source>
        <dbReference type="ARBA" id="ARBA00004141"/>
    </source>
</evidence>
<feature type="transmembrane region" description="Helical" evidence="6">
    <location>
        <begin position="35"/>
        <end position="53"/>
    </location>
</feature>
<dbReference type="InterPro" id="IPR003689">
    <property type="entry name" value="ZIP"/>
</dbReference>
<evidence type="ECO:0000256" key="3">
    <source>
        <dbReference type="ARBA" id="ARBA00022989"/>
    </source>
</evidence>
<feature type="compositionally biased region" description="Polar residues" evidence="5">
    <location>
        <begin position="128"/>
        <end position="145"/>
    </location>
</feature>
<feature type="transmembrane region" description="Helical" evidence="6">
    <location>
        <begin position="6"/>
        <end position="28"/>
    </location>
</feature>
<dbReference type="OrthoDB" id="262547at2759"/>
<reference evidence="7 8" key="1">
    <citation type="submission" date="2016-08" db="EMBL/GenBank/DDBJ databases">
        <title>A Parts List for Fungal Cellulosomes Revealed by Comparative Genomics.</title>
        <authorList>
            <consortium name="DOE Joint Genome Institute"/>
            <person name="Haitjema C.H."/>
            <person name="Gilmore S.P."/>
            <person name="Henske J.K."/>
            <person name="Solomon K.V."/>
            <person name="De Groot R."/>
            <person name="Kuo A."/>
            <person name="Mondo S.J."/>
            <person name="Salamov A.A."/>
            <person name="Labutti K."/>
            <person name="Zhao Z."/>
            <person name="Chiniquy J."/>
            <person name="Barry K."/>
            <person name="Brewer H.M."/>
            <person name="Purvine S.O."/>
            <person name="Wright A.T."/>
            <person name="Boxma B."/>
            <person name="Van Alen T."/>
            <person name="Hackstein J.H."/>
            <person name="Baker S.E."/>
            <person name="Grigoriev I.V."/>
            <person name="O'Malley M.A."/>
        </authorList>
    </citation>
    <scope>NUCLEOTIDE SEQUENCE [LARGE SCALE GENOMIC DNA]</scope>
    <source>
        <strain evidence="7 8">G1</strain>
    </source>
</reference>
<feature type="transmembrane region" description="Helical" evidence="6">
    <location>
        <begin position="366"/>
        <end position="385"/>
    </location>
</feature>
<proteinExistence type="predicted"/>
<comment type="caution">
    <text evidence="7">The sequence shown here is derived from an EMBL/GenBank/DDBJ whole genome shotgun (WGS) entry which is preliminary data.</text>
</comment>
<accession>A0A1Y2BYF1</accession>
<dbReference type="Proteomes" id="UP000193920">
    <property type="component" value="Unassembled WGS sequence"/>
</dbReference>
<comment type="subcellular location">
    <subcellularLocation>
        <location evidence="1">Membrane</location>
        <topology evidence="1">Multi-pass membrane protein</topology>
    </subcellularLocation>
</comment>
<keyword evidence="3 6" id="KW-1133">Transmembrane helix</keyword>
<dbReference type="Pfam" id="PF02535">
    <property type="entry name" value="Zip"/>
    <property type="match status" value="1"/>
</dbReference>
<keyword evidence="4 6" id="KW-0472">Membrane</keyword>
<gene>
    <name evidence="7" type="ORF">LY90DRAFT_623294</name>
</gene>
<organism evidence="7 8">
    <name type="scientific">Neocallimastix californiae</name>
    <dbReference type="NCBI Taxonomy" id="1754190"/>
    <lineage>
        <taxon>Eukaryota</taxon>
        <taxon>Fungi</taxon>
        <taxon>Fungi incertae sedis</taxon>
        <taxon>Chytridiomycota</taxon>
        <taxon>Chytridiomycota incertae sedis</taxon>
        <taxon>Neocallimastigomycetes</taxon>
        <taxon>Neocallimastigales</taxon>
        <taxon>Neocallimastigaceae</taxon>
        <taxon>Neocallimastix</taxon>
    </lineage>
</organism>
<keyword evidence="2 6" id="KW-0812">Transmembrane</keyword>